<protein>
    <submittedName>
        <fullName evidence="1">Uncharacterized protein</fullName>
    </submittedName>
</protein>
<evidence type="ECO:0000313" key="1">
    <source>
        <dbReference type="EMBL" id="TGO75696.1"/>
    </source>
</evidence>
<evidence type="ECO:0000313" key="2">
    <source>
        <dbReference type="Proteomes" id="UP000297229"/>
    </source>
</evidence>
<dbReference type="EMBL" id="PQXM01000196">
    <property type="protein sequence ID" value="TGO75696.1"/>
    <property type="molecule type" value="Genomic_DNA"/>
</dbReference>
<organism evidence="1 2">
    <name type="scientific">Botrytis elliptica</name>
    <dbReference type="NCBI Taxonomy" id="278938"/>
    <lineage>
        <taxon>Eukaryota</taxon>
        <taxon>Fungi</taxon>
        <taxon>Dikarya</taxon>
        <taxon>Ascomycota</taxon>
        <taxon>Pezizomycotina</taxon>
        <taxon>Leotiomycetes</taxon>
        <taxon>Helotiales</taxon>
        <taxon>Sclerotiniaceae</taxon>
        <taxon>Botrytis</taxon>
    </lineage>
</organism>
<comment type="caution">
    <text evidence="1">The sequence shown here is derived from an EMBL/GenBank/DDBJ whole genome shotgun (WGS) entry which is preliminary data.</text>
</comment>
<gene>
    <name evidence="1" type="ORF">BELL_0197g00030</name>
</gene>
<reference evidence="1 2" key="1">
    <citation type="submission" date="2017-12" db="EMBL/GenBank/DDBJ databases">
        <title>Comparative genomics of Botrytis spp.</title>
        <authorList>
            <person name="Valero-Jimenez C.A."/>
            <person name="Tapia P."/>
            <person name="Veloso J."/>
            <person name="Silva-Moreno E."/>
            <person name="Staats M."/>
            <person name="Valdes J.H."/>
            <person name="Van Kan J.A.L."/>
        </authorList>
    </citation>
    <scope>NUCLEOTIDE SEQUENCE [LARGE SCALE GENOMIC DNA]</scope>
    <source>
        <strain evidence="1 2">Be9601</strain>
    </source>
</reference>
<proteinExistence type="predicted"/>
<keyword evidence="2" id="KW-1185">Reference proteome</keyword>
<dbReference type="Proteomes" id="UP000297229">
    <property type="component" value="Unassembled WGS sequence"/>
</dbReference>
<dbReference type="AlphaFoldDB" id="A0A4Z1JQF6"/>
<sequence length="137" mass="14737">MATKGAAGLANLITEFEGSVYRHVPGYIEKFWPNIIPIELQVPTTSMSKIVSSTGTLLAELHVVEDLGEWIITTLYPLAPSSDANYGQQASILIASKHAIQLSKICPGADVQVLGLIESGPSLVPDDTRVLRFCKMA</sequence>
<accession>A0A4Z1JQF6</accession>
<name>A0A4Z1JQF6_9HELO</name>